<dbReference type="Proteomes" id="UP000838412">
    <property type="component" value="Chromosome 2"/>
</dbReference>
<keyword evidence="2" id="KW-1003">Cell membrane</keyword>
<comment type="subcellular location">
    <subcellularLocation>
        <location evidence="1">Cell membrane</location>
        <topology evidence="1">Lipid-anchor</topology>
    </subcellularLocation>
</comment>
<evidence type="ECO:0000256" key="3">
    <source>
        <dbReference type="ARBA" id="ARBA00022481"/>
    </source>
</evidence>
<accession>A0A8J9ZEN7</accession>
<dbReference type="GO" id="GO:0005886">
    <property type="term" value="C:plasma membrane"/>
    <property type="evidence" value="ECO:0007669"/>
    <property type="project" value="UniProtKB-SubCell"/>
</dbReference>
<keyword evidence="6 8" id="KW-0472">Membrane</keyword>
<keyword evidence="8" id="KW-0812">Transmembrane</keyword>
<evidence type="ECO:0000256" key="1">
    <source>
        <dbReference type="ARBA" id="ARBA00004193"/>
    </source>
</evidence>
<protein>
    <submittedName>
        <fullName evidence="9">DIRAS2 protein</fullName>
    </submittedName>
</protein>
<keyword evidence="8" id="KW-1133">Transmembrane helix</keyword>
<evidence type="ECO:0000256" key="5">
    <source>
        <dbReference type="ARBA" id="ARBA00023134"/>
    </source>
</evidence>
<dbReference type="PROSITE" id="PS51421">
    <property type="entry name" value="RAS"/>
    <property type="match status" value="1"/>
</dbReference>
<organism evidence="9 10">
    <name type="scientific">Branchiostoma lanceolatum</name>
    <name type="common">Common lancelet</name>
    <name type="synonym">Amphioxus lanceolatum</name>
    <dbReference type="NCBI Taxonomy" id="7740"/>
    <lineage>
        <taxon>Eukaryota</taxon>
        <taxon>Metazoa</taxon>
        <taxon>Chordata</taxon>
        <taxon>Cephalochordata</taxon>
        <taxon>Leptocardii</taxon>
        <taxon>Amphioxiformes</taxon>
        <taxon>Branchiostomatidae</taxon>
        <taxon>Branchiostoma</taxon>
    </lineage>
</organism>
<feature type="transmembrane region" description="Helical" evidence="8">
    <location>
        <begin position="138"/>
        <end position="160"/>
    </location>
</feature>
<dbReference type="SMART" id="SM00175">
    <property type="entry name" value="RAB"/>
    <property type="match status" value="1"/>
</dbReference>
<evidence type="ECO:0000313" key="10">
    <source>
        <dbReference type="Proteomes" id="UP000838412"/>
    </source>
</evidence>
<dbReference type="GO" id="GO:0005525">
    <property type="term" value="F:GTP binding"/>
    <property type="evidence" value="ECO:0007669"/>
    <property type="project" value="UniProtKB-KW"/>
</dbReference>
<dbReference type="PROSITE" id="PS51419">
    <property type="entry name" value="RAB"/>
    <property type="match status" value="1"/>
</dbReference>
<keyword evidence="7" id="KW-0449">Lipoprotein</keyword>
<reference evidence="9" key="1">
    <citation type="submission" date="2022-01" db="EMBL/GenBank/DDBJ databases">
        <authorList>
            <person name="Braso-Vives M."/>
        </authorList>
    </citation>
    <scope>NUCLEOTIDE SEQUENCE</scope>
</reference>
<keyword evidence="4" id="KW-0547">Nucleotide-binding</keyword>
<dbReference type="EMBL" id="OV696687">
    <property type="protein sequence ID" value="CAH1253171.1"/>
    <property type="molecule type" value="Genomic_DNA"/>
</dbReference>
<dbReference type="InterPro" id="IPR027417">
    <property type="entry name" value="P-loop_NTPase"/>
</dbReference>
<sequence>MPEPVRQLRLLVLGAGGVGKTALVHRFMHDNFSALYTPTVEDFHSQVVKQIDGTIQALEIIDTGGTHNFPAMLEMNIKMAQGFLLVYSDDQRNSFDVAYDNISRVTTTPGHASLSAVFSCAKDNVNVRQVFHAILSRVLLRLIWSTGIVLCLLDIFAAVVV</sequence>
<dbReference type="InterPro" id="IPR001806">
    <property type="entry name" value="Small_GTPase"/>
</dbReference>
<keyword evidence="10" id="KW-1185">Reference proteome</keyword>
<dbReference type="PRINTS" id="PR00449">
    <property type="entry name" value="RASTRNSFRMNG"/>
</dbReference>
<dbReference type="PANTHER" id="PTHR46149">
    <property type="entry name" value="MIP08469P"/>
    <property type="match status" value="1"/>
</dbReference>
<gene>
    <name evidence="9" type="primary">DIRAS2</name>
    <name evidence="9" type="ORF">BLAG_LOCUS13042</name>
</gene>
<proteinExistence type="predicted"/>
<dbReference type="SMART" id="SM00173">
    <property type="entry name" value="RAS"/>
    <property type="match status" value="1"/>
</dbReference>
<evidence type="ECO:0000256" key="7">
    <source>
        <dbReference type="ARBA" id="ARBA00023288"/>
    </source>
</evidence>
<dbReference type="SUPFAM" id="SSF52540">
    <property type="entry name" value="P-loop containing nucleoside triphosphate hydrolases"/>
    <property type="match status" value="1"/>
</dbReference>
<evidence type="ECO:0000313" key="9">
    <source>
        <dbReference type="EMBL" id="CAH1253171.1"/>
    </source>
</evidence>
<evidence type="ECO:0000256" key="2">
    <source>
        <dbReference type="ARBA" id="ARBA00022475"/>
    </source>
</evidence>
<dbReference type="GO" id="GO:0003924">
    <property type="term" value="F:GTPase activity"/>
    <property type="evidence" value="ECO:0007669"/>
    <property type="project" value="InterPro"/>
</dbReference>
<keyword evidence="3" id="KW-0488">Methylation</keyword>
<dbReference type="InterPro" id="IPR052236">
    <property type="entry name" value="Small_GTPase_RasD"/>
</dbReference>
<dbReference type="AlphaFoldDB" id="A0A8J9ZEN7"/>
<name>A0A8J9ZEN7_BRALA</name>
<evidence type="ECO:0000256" key="6">
    <source>
        <dbReference type="ARBA" id="ARBA00023136"/>
    </source>
</evidence>
<evidence type="ECO:0000256" key="8">
    <source>
        <dbReference type="SAM" id="Phobius"/>
    </source>
</evidence>
<keyword evidence="5" id="KW-0342">GTP-binding</keyword>
<dbReference type="Gene3D" id="3.40.50.300">
    <property type="entry name" value="P-loop containing nucleotide triphosphate hydrolases"/>
    <property type="match status" value="1"/>
</dbReference>
<evidence type="ECO:0000256" key="4">
    <source>
        <dbReference type="ARBA" id="ARBA00022741"/>
    </source>
</evidence>
<dbReference type="Pfam" id="PF00071">
    <property type="entry name" value="Ras"/>
    <property type="match status" value="1"/>
</dbReference>